<name>A0A0D7WBR4_9FLAO</name>
<accession>A0A0D7WBR4</accession>
<gene>
    <name evidence="2" type="ORF">PW52_02950</name>
</gene>
<evidence type="ECO:0008006" key="4">
    <source>
        <dbReference type="Google" id="ProtNLM"/>
    </source>
</evidence>
<organism evidence="2 3">
    <name type="scientific">Neotamlana sedimentorum</name>
    <dbReference type="NCBI Taxonomy" id="1435349"/>
    <lineage>
        <taxon>Bacteria</taxon>
        <taxon>Pseudomonadati</taxon>
        <taxon>Bacteroidota</taxon>
        <taxon>Flavobacteriia</taxon>
        <taxon>Flavobacteriales</taxon>
        <taxon>Flavobacteriaceae</taxon>
        <taxon>Neotamlana</taxon>
    </lineage>
</organism>
<dbReference type="AlphaFoldDB" id="A0A0D7WBR4"/>
<dbReference type="PATRIC" id="fig|1435349.4.peg.1294"/>
<dbReference type="RefSeq" id="WP_044631435.1">
    <property type="nucleotide sequence ID" value="NZ_JTDW01000002.1"/>
</dbReference>
<evidence type="ECO:0000256" key="1">
    <source>
        <dbReference type="SAM" id="SignalP"/>
    </source>
</evidence>
<keyword evidence="3" id="KW-1185">Reference proteome</keyword>
<keyword evidence="1" id="KW-0732">Signal</keyword>
<feature type="chain" id="PRO_5002325754" description="Lipoprotein" evidence="1">
    <location>
        <begin position="24"/>
        <end position="458"/>
    </location>
</feature>
<comment type="caution">
    <text evidence="2">The sequence shown here is derived from an EMBL/GenBank/DDBJ whole genome shotgun (WGS) entry which is preliminary data.</text>
</comment>
<dbReference type="Proteomes" id="UP000032578">
    <property type="component" value="Unassembled WGS sequence"/>
</dbReference>
<dbReference type="STRING" id="1435349.PW52_02950"/>
<proteinExistence type="predicted"/>
<evidence type="ECO:0000313" key="3">
    <source>
        <dbReference type="Proteomes" id="UP000032578"/>
    </source>
</evidence>
<sequence>MKKNLFKIGLLSIAIAFSSCSNDDDQPGGITDPDPVDETRYITLTASFPDDDGTGGNGGTRAYGITVENAEDPSYIVDLLKYENGTFVEGIGLKSSRTARVQASADGKYLYNIQYTGTEGGVFNKYEVGEGGDFQEVGYELNTAAILGTAPRWMKAAEGIGIGVYASSYDVEYEGEDGNYTFLSADSEIKIAVLDLDNTAITNTAIFDFPWTDEERAAGYNVGRVDVPILNAAQTKLFIGCRTRKYDTTATPELDEDGIPEWPYGEIEGTKTLVLDYPSLKNPTVITSTNSTEVNNSYRTMTQYVGTDGHIYQATATSGADVLRISSATNDYDQSYHFDLNEAIGVTGASIKAWRYVKDGIGIVLYTLADTAGGYVALIDLNTPSNSVKLSTDVETDEDLEATLGQYQYIGLVGDIAYVPLTPSGKEGNIYVINTLTKEISKGATLKTISGSYYLGAY</sequence>
<dbReference type="OrthoDB" id="1122951at2"/>
<feature type="signal peptide" evidence="1">
    <location>
        <begin position="1"/>
        <end position="23"/>
    </location>
</feature>
<protein>
    <recommendedName>
        <fullName evidence="4">Lipoprotein</fullName>
    </recommendedName>
</protein>
<dbReference type="EMBL" id="JTDW01000002">
    <property type="protein sequence ID" value="KJD36620.1"/>
    <property type="molecule type" value="Genomic_DNA"/>
</dbReference>
<evidence type="ECO:0000313" key="2">
    <source>
        <dbReference type="EMBL" id="KJD36620.1"/>
    </source>
</evidence>
<reference evidence="2 3" key="1">
    <citation type="submission" date="2014-11" db="EMBL/GenBank/DDBJ databases">
        <title>Tamlana sedimentorum sp. nov., isolated from shallow sand sediments of the Sea of Japan.</title>
        <authorList>
            <person name="Romanenko L.A."/>
        </authorList>
    </citation>
    <scope>NUCLEOTIDE SEQUENCE [LARGE SCALE GENOMIC DNA]</scope>
    <source>
        <strain evidence="2 3">JCM 19808</strain>
    </source>
</reference>
<dbReference type="PROSITE" id="PS51257">
    <property type="entry name" value="PROKAR_LIPOPROTEIN"/>
    <property type="match status" value="1"/>
</dbReference>